<sequence length="295" mass="30995">MDGLGGAGAAAQVPHPSAETPPPAEASADATAAEPDSRCAICLHPPERPATVSECHCGRSYCLVCLQQWCRTRRSPRCPLCQAEIQHIVCDGEQQPVPPPDRLEEEGPDLGCLDHAYFMAEAGRLLCRARAVQMRLVPRCGRRGGAGDEAADTLQQVVATLETHSADMQQELPFQPEDLLSELYSLDQLVQSIAAGSWPGGGGGGPPPAGMAQRFGADDWGEHSDDSHGGWSEEDEDGLDSRTHHRLERGLSSTPGRRPPGGGISGDGGRRRGSAGSLAASKGSGSQKGGGGRRR</sequence>
<evidence type="ECO:0000313" key="4">
    <source>
        <dbReference type="EMBL" id="PSC73811.1"/>
    </source>
</evidence>
<keyword evidence="5" id="KW-1185">Reference proteome</keyword>
<accession>A0A2P6VI97</accession>
<feature type="region of interest" description="Disordered" evidence="2">
    <location>
        <begin position="1"/>
        <end position="30"/>
    </location>
</feature>
<keyword evidence="1" id="KW-0862">Zinc</keyword>
<dbReference type="STRING" id="554055.A0A2P6VI97"/>
<feature type="region of interest" description="Disordered" evidence="2">
    <location>
        <begin position="195"/>
        <end position="295"/>
    </location>
</feature>
<organism evidence="4 5">
    <name type="scientific">Micractinium conductrix</name>
    <dbReference type="NCBI Taxonomy" id="554055"/>
    <lineage>
        <taxon>Eukaryota</taxon>
        <taxon>Viridiplantae</taxon>
        <taxon>Chlorophyta</taxon>
        <taxon>core chlorophytes</taxon>
        <taxon>Trebouxiophyceae</taxon>
        <taxon>Chlorellales</taxon>
        <taxon>Chlorellaceae</taxon>
        <taxon>Chlorella clade</taxon>
        <taxon>Micractinium</taxon>
    </lineage>
</organism>
<feature type="domain" description="RING-type" evidence="3">
    <location>
        <begin position="39"/>
        <end position="82"/>
    </location>
</feature>
<dbReference type="EMBL" id="LHPF02000006">
    <property type="protein sequence ID" value="PSC73811.1"/>
    <property type="molecule type" value="Genomic_DNA"/>
</dbReference>
<dbReference type="GO" id="GO:0008270">
    <property type="term" value="F:zinc ion binding"/>
    <property type="evidence" value="ECO:0007669"/>
    <property type="project" value="UniProtKB-KW"/>
</dbReference>
<evidence type="ECO:0000256" key="2">
    <source>
        <dbReference type="SAM" id="MobiDB-lite"/>
    </source>
</evidence>
<reference evidence="4 5" key="1">
    <citation type="journal article" date="2018" name="Plant J.">
        <title>Genome sequences of Chlorella sorokiniana UTEX 1602 and Micractinium conductrix SAG 241.80: implications to maltose excretion by a green alga.</title>
        <authorList>
            <person name="Arriola M.B."/>
            <person name="Velmurugan N."/>
            <person name="Zhang Y."/>
            <person name="Plunkett M.H."/>
            <person name="Hondzo H."/>
            <person name="Barney B.M."/>
        </authorList>
    </citation>
    <scope>NUCLEOTIDE SEQUENCE [LARGE SCALE GENOMIC DNA]</scope>
    <source>
        <strain evidence="4 5">SAG 241.80</strain>
    </source>
</reference>
<dbReference type="InterPro" id="IPR001841">
    <property type="entry name" value="Znf_RING"/>
</dbReference>
<keyword evidence="1" id="KW-0479">Metal-binding</keyword>
<feature type="compositionally biased region" description="Gly residues" evidence="2">
    <location>
        <begin position="286"/>
        <end position="295"/>
    </location>
</feature>
<dbReference type="GO" id="GO:0016874">
    <property type="term" value="F:ligase activity"/>
    <property type="evidence" value="ECO:0007669"/>
    <property type="project" value="UniProtKB-KW"/>
</dbReference>
<dbReference type="SUPFAM" id="SSF57850">
    <property type="entry name" value="RING/U-box"/>
    <property type="match status" value="1"/>
</dbReference>
<dbReference type="OrthoDB" id="365379at2759"/>
<evidence type="ECO:0000259" key="3">
    <source>
        <dbReference type="PROSITE" id="PS50089"/>
    </source>
</evidence>
<evidence type="ECO:0000256" key="1">
    <source>
        <dbReference type="PROSITE-ProRule" id="PRU00175"/>
    </source>
</evidence>
<evidence type="ECO:0000313" key="5">
    <source>
        <dbReference type="Proteomes" id="UP000239649"/>
    </source>
</evidence>
<dbReference type="Gene3D" id="3.30.40.10">
    <property type="entry name" value="Zinc/RING finger domain, C3HC4 (zinc finger)"/>
    <property type="match status" value="1"/>
</dbReference>
<dbReference type="PROSITE" id="PS50089">
    <property type="entry name" value="ZF_RING_2"/>
    <property type="match status" value="1"/>
</dbReference>
<name>A0A2P6VI97_9CHLO</name>
<proteinExistence type="predicted"/>
<comment type="caution">
    <text evidence="4">The sequence shown here is derived from an EMBL/GenBank/DDBJ whole genome shotgun (WGS) entry which is preliminary data.</text>
</comment>
<dbReference type="InterPro" id="IPR013083">
    <property type="entry name" value="Znf_RING/FYVE/PHD"/>
</dbReference>
<keyword evidence="1" id="KW-0863">Zinc-finger</keyword>
<feature type="compositionally biased region" description="Low complexity" evidence="2">
    <location>
        <begin position="274"/>
        <end position="285"/>
    </location>
</feature>
<feature type="compositionally biased region" description="Basic and acidic residues" evidence="2">
    <location>
        <begin position="216"/>
        <end position="228"/>
    </location>
</feature>
<dbReference type="Proteomes" id="UP000239649">
    <property type="component" value="Unassembled WGS sequence"/>
</dbReference>
<gene>
    <name evidence="4" type="ORF">C2E20_3175</name>
</gene>
<dbReference type="AlphaFoldDB" id="A0A2P6VI97"/>
<protein>
    <submittedName>
        <fullName evidence="4">E3 ubiquitin-ligase ORTHRUS 2-like</fullName>
    </submittedName>
</protein>